<evidence type="ECO:0000313" key="2">
    <source>
        <dbReference type="EMBL" id="SDD94608.1"/>
    </source>
</evidence>
<dbReference type="Pfam" id="PF19054">
    <property type="entry name" value="DUF5753"/>
    <property type="match status" value="1"/>
</dbReference>
<dbReference type="InterPro" id="IPR010982">
    <property type="entry name" value="Lambda_DNA-bd_dom_sf"/>
</dbReference>
<dbReference type="Proteomes" id="UP000199501">
    <property type="component" value="Unassembled WGS sequence"/>
</dbReference>
<accession>A0A1G6YW91</accession>
<dbReference type="Gene3D" id="1.10.260.40">
    <property type="entry name" value="lambda repressor-like DNA-binding domains"/>
    <property type="match status" value="1"/>
</dbReference>
<dbReference type="SUPFAM" id="SSF47413">
    <property type="entry name" value="lambda repressor-like DNA-binding domains"/>
    <property type="match status" value="1"/>
</dbReference>
<dbReference type="STRING" id="1271860.SAMN05216174_1246"/>
<keyword evidence="3" id="KW-1185">Reference proteome</keyword>
<organism evidence="2 3">
    <name type="scientific">Actinokineospora iranica</name>
    <dbReference type="NCBI Taxonomy" id="1271860"/>
    <lineage>
        <taxon>Bacteria</taxon>
        <taxon>Bacillati</taxon>
        <taxon>Actinomycetota</taxon>
        <taxon>Actinomycetes</taxon>
        <taxon>Pseudonocardiales</taxon>
        <taxon>Pseudonocardiaceae</taxon>
        <taxon>Actinokineospora</taxon>
    </lineage>
</organism>
<dbReference type="GO" id="GO:0003677">
    <property type="term" value="F:DNA binding"/>
    <property type="evidence" value="ECO:0007669"/>
    <property type="project" value="InterPro"/>
</dbReference>
<dbReference type="InterPro" id="IPR001387">
    <property type="entry name" value="Cro/C1-type_HTH"/>
</dbReference>
<dbReference type="AlphaFoldDB" id="A0A1G6YW91"/>
<gene>
    <name evidence="2" type="ORF">SAMN05216174_1246</name>
</gene>
<dbReference type="PROSITE" id="PS50943">
    <property type="entry name" value="HTH_CROC1"/>
    <property type="match status" value="1"/>
</dbReference>
<name>A0A1G6YW91_9PSEU</name>
<reference evidence="3" key="1">
    <citation type="submission" date="2016-10" db="EMBL/GenBank/DDBJ databases">
        <authorList>
            <person name="Varghese N."/>
            <person name="Submissions S."/>
        </authorList>
    </citation>
    <scope>NUCLEOTIDE SEQUENCE [LARGE SCALE GENOMIC DNA]</scope>
    <source>
        <strain evidence="3">IBRC-M 10403</strain>
    </source>
</reference>
<dbReference type="OrthoDB" id="4966777at2"/>
<sequence length="288" mass="32428">MSSTPDKRRLEFADELRRLRVEAGLSGKQLAGKVNWHPSKVSKIENGRQDPTDSDVSTWLDAVEASESVVGRMRDDLRGIRIASNSWKRQLRTGHSSRQQYSSEIESKANVIRVFELIVVPGLVQIAEYARHVFIKAAEFQETPRDTDDALRIRLERQRALYDSAKRIELLICESALRYFVCPPEVMVAQIDRLLALLGLSTVRFGVIPLDTQMPAVPTNGFWIVGNTVLIETVDTEINTDSPTDLATYHKLADMLWSVAVEGDDARRILTNCSTAIARAHNLTRINE</sequence>
<dbReference type="CDD" id="cd00093">
    <property type="entry name" value="HTH_XRE"/>
    <property type="match status" value="1"/>
</dbReference>
<dbReference type="RefSeq" id="WP_091457441.1">
    <property type="nucleotide sequence ID" value="NZ_FMZZ01000024.1"/>
</dbReference>
<evidence type="ECO:0000259" key="1">
    <source>
        <dbReference type="PROSITE" id="PS50943"/>
    </source>
</evidence>
<evidence type="ECO:0000313" key="3">
    <source>
        <dbReference type="Proteomes" id="UP000199501"/>
    </source>
</evidence>
<proteinExistence type="predicted"/>
<dbReference type="SMART" id="SM00530">
    <property type="entry name" value="HTH_XRE"/>
    <property type="match status" value="1"/>
</dbReference>
<dbReference type="InterPro" id="IPR043917">
    <property type="entry name" value="DUF5753"/>
</dbReference>
<dbReference type="EMBL" id="FMZZ01000024">
    <property type="protein sequence ID" value="SDD94608.1"/>
    <property type="molecule type" value="Genomic_DNA"/>
</dbReference>
<protein>
    <submittedName>
        <fullName evidence="2">Helix-turn-helix domain-containing protein</fullName>
    </submittedName>
</protein>
<feature type="domain" description="HTH cro/C1-type" evidence="1">
    <location>
        <begin position="16"/>
        <end position="52"/>
    </location>
</feature>
<dbReference type="Pfam" id="PF13560">
    <property type="entry name" value="HTH_31"/>
    <property type="match status" value="1"/>
</dbReference>